<protein>
    <recommendedName>
        <fullName evidence="3">DUF4325 domain-containing protein</fullName>
    </recommendedName>
</protein>
<accession>A0A8T3VR22</accession>
<organism evidence="1 2">
    <name type="scientific">Methanobrevibacter millerae</name>
    <dbReference type="NCBI Taxonomy" id="230361"/>
    <lineage>
        <taxon>Archaea</taxon>
        <taxon>Methanobacteriati</taxon>
        <taxon>Methanobacteriota</taxon>
        <taxon>Methanomada group</taxon>
        <taxon>Methanobacteria</taxon>
        <taxon>Methanobacteriales</taxon>
        <taxon>Methanobacteriaceae</taxon>
        <taxon>Methanobrevibacter</taxon>
    </lineage>
</organism>
<sequence>MTMIRIKLSEEIGSDLGQRYLIEEIFDDMDCNSQKVLFDFDGIEFISRSFAQEYLNRKMMADYEIGEVNIPCVVKKMFNVILKNNDYDSIY</sequence>
<gene>
    <name evidence="1" type="ORF">E7Z74_06345</name>
</gene>
<comment type="caution">
    <text evidence="1">The sequence shown here is derived from an EMBL/GenBank/DDBJ whole genome shotgun (WGS) entry which is preliminary data.</text>
</comment>
<dbReference type="EMBL" id="SUTF01000007">
    <property type="protein sequence ID" value="MBE6510868.1"/>
    <property type="molecule type" value="Genomic_DNA"/>
</dbReference>
<evidence type="ECO:0008006" key="3">
    <source>
        <dbReference type="Google" id="ProtNLM"/>
    </source>
</evidence>
<dbReference type="Proteomes" id="UP000713479">
    <property type="component" value="Unassembled WGS sequence"/>
</dbReference>
<proteinExistence type="predicted"/>
<reference evidence="1" key="1">
    <citation type="submission" date="2019-04" db="EMBL/GenBank/DDBJ databases">
        <title>Evolution of Biomass-Degrading Anaerobic Consortia Revealed by Metagenomics.</title>
        <authorList>
            <person name="Peng X."/>
        </authorList>
    </citation>
    <scope>NUCLEOTIDE SEQUENCE</scope>
    <source>
        <strain evidence="1">SIG13</strain>
    </source>
</reference>
<dbReference type="AlphaFoldDB" id="A0A8T3VR22"/>
<evidence type="ECO:0000313" key="2">
    <source>
        <dbReference type="Proteomes" id="UP000713479"/>
    </source>
</evidence>
<evidence type="ECO:0000313" key="1">
    <source>
        <dbReference type="EMBL" id="MBE6510868.1"/>
    </source>
</evidence>
<name>A0A8T3VR22_9EURY</name>